<feature type="transmembrane region" description="Helical" evidence="7">
    <location>
        <begin position="131"/>
        <end position="152"/>
    </location>
</feature>
<dbReference type="InterPro" id="IPR049326">
    <property type="entry name" value="Rhodopsin_dom_fungi"/>
</dbReference>
<protein>
    <submittedName>
        <fullName evidence="9">Integral membrane protein</fullName>
    </submittedName>
</protein>
<evidence type="ECO:0000313" key="9">
    <source>
        <dbReference type="EMBL" id="KAL3420746.1"/>
    </source>
</evidence>
<dbReference type="PANTHER" id="PTHR33048">
    <property type="entry name" value="PTH11-LIKE INTEGRAL MEMBRANE PROTEIN (AFU_ORTHOLOGUE AFUA_5G11245)"/>
    <property type="match status" value="1"/>
</dbReference>
<dbReference type="InterPro" id="IPR052337">
    <property type="entry name" value="SAT4-like"/>
</dbReference>
<feature type="domain" description="Rhodopsin" evidence="8">
    <location>
        <begin position="16"/>
        <end position="196"/>
    </location>
</feature>
<name>A0ABR4PBR2_9HELO</name>
<comment type="similarity">
    <text evidence="5">Belongs to the SAT4 family.</text>
</comment>
<keyword evidence="4 7" id="KW-0472">Membrane</keyword>
<evidence type="ECO:0000256" key="3">
    <source>
        <dbReference type="ARBA" id="ARBA00022989"/>
    </source>
</evidence>
<dbReference type="Proteomes" id="UP001629113">
    <property type="component" value="Unassembled WGS sequence"/>
</dbReference>
<evidence type="ECO:0000256" key="4">
    <source>
        <dbReference type="ARBA" id="ARBA00023136"/>
    </source>
</evidence>
<organism evidence="9 10">
    <name type="scientific">Phlyctema vagabunda</name>
    <dbReference type="NCBI Taxonomy" id="108571"/>
    <lineage>
        <taxon>Eukaryota</taxon>
        <taxon>Fungi</taxon>
        <taxon>Dikarya</taxon>
        <taxon>Ascomycota</taxon>
        <taxon>Pezizomycotina</taxon>
        <taxon>Leotiomycetes</taxon>
        <taxon>Helotiales</taxon>
        <taxon>Dermateaceae</taxon>
        <taxon>Phlyctema</taxon>
    </lineage>
</organism>
<evidence type="ECO:0000256" key="7">
    <source>
        <dbReference type="SAM" id="Phobius"/>
    </source>
</evidence>
<feature type="compositionally biased region" description="Polar residues" evidence="6">
    <location>
        <begin position="247"/>
        <end position="257"/>
    </location>
</feature>
<feature type="transmembrane region" description="Helical" evidence="7">
    <location>
        <begin position="53"/>
        <end position="73"/>
    </location>
</feature>
<accession>A0ABR4PBR2</accession>
<keyword evidence="10" id="KW-1185">Reference proteome</keyword>
<evidence type="ECO:0000313" key="10">
    <source>
        <dbReference type="Proteomes" id="UP001629113"/>
    </source>
</evidence>
<evidence type="ECO:0000259" key="8">
    <source>
        <dbReference type="Pfam" id="PF20684"/>
    </source>
</evidence>
<gene>
    <name evidence="9" type="ORF">PVAG01_07191</name>
</gene>
<keyword evidence="2 7" id="KW-0812">Transmembrane</keyword>
<feature type="region of interest" description="Disordered" evidence="6">
    <location>
        <begin position="208"/>
        <end position="259"/>
    </location>
</feature>
<feature type="transmembrane region" description="Helical" evidence="7">
    <location>
        <begin position="102"/>
        <end position="124"/>
    </location>
</feature>
<evidence type="ECO:0000256" key="5">
    <source>
        <dbReference type="ARBA" id="ARBA00038359"/>
    </source>
</evidence>
<keyword evidence="3 7" id="KW-1133">Transmembrane helix</keyword>
<dbReference type="Pfam" id="PF20684">
    <property type="entry name" value="Fung_rhodopsin"/>
    <property type="match status" value="1"/>
</dbReference>
<dbReference type="PANTHER" id="PTHR33048:SF114">
    <property type="entry name" value="MEMBRANE PROTEIN PTH11-LIKE, PUTATIVE (AFU_ORTHOLOGUE AFUA_7G06620)-RELATED"/>
    <property type="match status" value="1"/>
</dbReference>
<evidence type="ECO:0000256" key="2">
    <source>
        <dbReference type="ARBA" id="ARBA00022692"/>
    </source>
</evidence>
<feature type="transmembrane region" description="Helical" evidence="7">
    <location>
        <begin position="172"/>
        <end position="190"/>
    </location>
</feature>
<proteinExistence type="inferred from homology"/>
<reference evidence="9 10" key="1">
    <citation type="submission" date="2024-06" db="EMBL/GenBank/DDBJ databases">
        <title>Complete genome of Phlyctema vagabunda strain 19-DSS-EL-015.</title>
        <authorList>
            <person name="Fiorenzani C."/>
        </authorList>
    </citation>
    <scope>NUCLEOTIDE SEQUENCE [LARGE SCALE GENOMIC DNA]</scope>
    <source>
        <strain evidence="9 10">19-DSS-EL-015</strain>
    </source>
</reference>
<evidence type="ECO:0000256" key="1">
    <source>
        <dbReference type="ARBA" id="ARBA00004141"/>
    </source>
</evidence>
<dbReference type="EMBL" id="JBFCZG010000006">
    <property type="protein sequence ID" value="KAL3420746.1"/>
    <property type="molecule type" value="Genomic_DNA"/>
</dbReference>
<comment type="caution">
    <text evidence="9">The sequence shown here is derived from an EMBL/GenBank/DDBJ whole genome shotgun (WGS) entry which is preliminary data.</text>
</comment>
<sequence>MYFHSPSFTCWTDTAKLFYVGEIVYYVCVAFTKFSLLTLYLRFFTTKKLRMTAYATMLFVTLTGISIIIVIVFQCKPIPYAWNKAITGGKCVNVTAVFYSHAAINILTDFVIYIMPMKVLWGIARPRNEKIGLVVVFAIGFFVCLAGIIRLWALQKTSVSVDSSWDNEPAAVWSIIECCVGVICASVPSLKPLFSKVRKITNNSSFKLSDNDRENSKLSAKRGMTPDLDNPTNKWNMELSDRGNGRGTANSPTSSERNLVHADAHTAYEDSKSGIYKSTQIQISYAEGKMPGRV</sequence>
<evidence type="ECO:0000256" key="6">
    <source>
        <dbReference type="SAM" id="MobiDB-lite"/>
    </source>
</evidence>
<comment type="subcellular location">
    <subcellularLocation>
        <location evidence="1">Membrane</location>
        <topology evidence="1">Multi-pass membrane protein</topology>
    </subcellularLocation>
</comment>
<feature type="transmembrane region" description="Helical" evidence="7">
    <location>
        <begin position="23"/>
        <end position="41"/>
    </location>
</feature>